<accession>A0ABS0B9C4</accession>
<protein>
    <recommendedName>
        <fullName evidence="4">DUF4375 domain-containing protein</fullName>
    </recommendedName>
</protein>
<dbReference type="RefSeq" id="WP_194932188.1">
    <property type="nucleotide sequence ID" value="NZ_JADLZT010000010.1"/>
</dbReference>
<keyword evidence="3" id="KW-1185">Reference proteome</keyword>
<feature type="region of interest" description="Disordered" evidence="1">
    <location>
        <begin position="1"/>
        <end position="25"/>
    </location>
</feature>
<evidence type="ECO:0000313" key="3">
    <source>
        <dbReference type="Proteomes" id="UP001429984"/>
    </source>
</evidence>
<dbReference type="Pfam" id="PF20461">
    <property type="entry name" value="DUF6714"/>
    <property type="match status" value="1"/>
</dbReference>
<dbReference type="InterPro" id="IPR046560">
    <property type="entry name" value="DUF6714"/>
</dbReference>
<reference evidence="2 3" key="1">
    <citation type="submission" date="2020-11" db="EMBL/GenBank/DDBJ databases">
        <title>Draft Genome Sequence and Secondary Metabolite Biosynthetic Potential of the Lysobacter niastensis Type strain DSM 18481.</title>
        <authorList>
            <person name="Turrini P."/>
            <person name="Artuso I."/>
            <person name="Tescari M."/>
            <person name="Lugli G.A."/>
            <person name="Frangipani E."/>
            <person name="Ventura M."/>
            <person name="Visca P."/>
        </authorList>
    </citation>
    <scope>NUCLEOTIDE SEQUENCE [LARGE SCALE GENOMIC DNA]</scope>
    <source>
        <strain evidence="2 3">DSM 18481</strain>
    </source>
</reference>
<evidence type="ECO:0000256" key="1">
    <source>
        <dbReference type="SAM" id="MobiDB-lite"/>
    </source>
</evidence>
<gene>
    <name evidence="2" type="ORF">IU514_16215</name>
</gene>
<evidence type="ECO:0000313" key="2">
    <source>
        <dbReference type="EMBL" id="MBF6025580.1"/>
    </source>
</evidence>
<comment type="caution">
    <text evidence="2">The sequence shown here is derived from an EMBL/GenBank/DDBJ whole genome shotgun (WGS) entry which is preliminary data.</text>
</comment>
<dbReference type="Proteomes" id="UP001429984">
    <property type="component" value="Unassembled WGS sequence"/>
</dbReference>
<evidence type="ECO:0008006" key="4">
    <source>
        <dbReference type="Google" id="ProtNLM"/>
    </source>
</evidence>
<name>A0ABS0B9C4_9GAMM</name>
<dbReference type="EMBL" id="JADLZT010000010">
    <property type="protein sequence ID" value="MBF6025580.1"/>
    <property type="molecule type" value="Genomic_DNA"/>
</dbReference>
<sequence>MDDLAPIPGDAFENLPSRPPMSLRAGNAVDSYETAPDFDAELDRVTPEYLEQNFWGVAHLDAVSWQYYLPILMAHALRNIRNPGSMAVDAFLASLRPPDRDPPRFAALTPAQEQAVARMLDILAFQEDSAWKEAAMIALEEYWAPGAIYRDGARQSRVD</sequence>
<organism evidence="2 3">
    <name type="scientific">Lysobacter niastensis</name>
    <dbReference type="NCBI Taxonomy" id="380629"/>
    <lineage>
        <taxon>Bacteria</taxon>
        <taxon>Pseudomonadati</taxon>
        <taxon>Pseudomonadota</taxon>
        <taxon>Gammaproteobacteria</taxon>
        <taxon>Lysobacterales</taxon>
        <taxon>Lysobacteraceae</taxon>
        <taxon>Lysobacter</taxon>
    </lineage>
</organism>
<proteinExistence type="predicted"/>